<dbReference type="EMBL" id="JBEOZY010000005">
    <property type="protein sequence ID" value="MER6164426.1"/>
    <property type="molecule type" value="Genomic_DNA"/>
</dbReference>
<evidence type="ECO:0000313" key="3">
    <source>
        <dbReference type="Proteomes" id="UP001496720"/>
    </source>
</evidence>
<accession>A0ABV1SRS7</accession>
<dbReference type="RefSeq" id="WP_352146414.1">
    <property type="nucleotide sequence ID" value="NZ_JBEOZY010000005.1"/>
</dbReference>
<organism evidence="2 3">
    <name type="scientific">Streptomyces violaceorubidus</name>
    <dbReference type="NCBI Taxonomy" id="284042"/>
    <lineage>
        <taxon>Bacteria</taxon>
        <taxon>Bacillati</taxon>
        <taxon>Actinomycetota</taxon>
        <taxon>Actinomycetes</taxon>
        <taxon>Kitasatosporales</taxon>
        <taxon>Streptomycetaceae</taxon>
        <taxon>Streptomyces</taxon>
    </lineage>
</organism>
<dbReference type="Proteomes" id="UP001496720">
    <property type="component" value="Unassembled WGS sequence"/>
</dbReference>
<sequence length="60" mass="6449">MAVLRGALLDLLATDDEERLTAALAVQLGLLRDSDGEGDAGGVARDGDDRSPRPAWRWLM</sequence>
<evidence type="ECO:0000256" key="1">
    <source>
        <dbReference type="SAM" id="MobiDB-lite"/>
    </source>
</evidence>
<protein>
    <submittedName>
        <fullName evidence="2">Uncharacterized protein</fullName>
    </submittedName>
</protein>
<gene>
    <name evidence="2" type="ORF">ABT188_07510</name>
</gene>
<evidence type="ECO:0000313" key="2">
    <source>
        <dbReference type="EMBL" id="MER6164426.1"/>
    </source>
</evidence>
<name>A0ABV1SRS7_9ACTN</name>
<reference evidence="2 3" key="1">
    <citation type="submission" date="2024-06" db="EMBL/GenBank/DDBJ databases">
        <title>The Natural Products Discovery Center: Release of the First 8490 Sequenced Strains for Exploring Actinobacteria Biosynthetic Diversity.</title>
        <authorList>
            <person name="Kalkreuter E."/>
            <person name="Kautsar S.A."/>
            <person name="Yang D."/>
            <person name="Bader C.D."/>
            <person name="Teijaro C.N."/>
            <person name="Fluegel L."/>
            <person name="Davis C.M."/>
            <person name="Simpson J.R."/>
            <person name="Lauterbach L."/>
            <person name="Steele A.D."/>
            <person name="Gui C."/>
            <person name="Meng S."/>
            <person name="Li G."/>
            <person name="Viehrig K."/>
            <person name="Ye F."/>
            <person name="Su P."/>
            <person name="Kiefer A.F."/>
            <person name="Nichols A."/>
            <person name="Cepeda A.J."/>
            <person name="Yan W."/>
            <person name="Fan B."/>
            <person name="Jiang Y."/>
            <person name="Adhikari A."/>
            <person name="Zheng C.-J."/>
            <person name="Schuster L."/>
            <person name="Cowan T.M."/>
            <person name="Smanski M.J."/>
            <person name="Chevrette M.G."/>
            <person name="De Carvalho L.P.S."/>
            <person name="Shen B."/>
        </authorList>
    </citation>
    <scope>NUCLEOTIDE SEQUENCE [LARGE SCALE GENOMIC DNA]</scope>
    <source>
        <strain evidence="2 3">NPDC001615</strain>
    </source>
</reference>
<feature type="region of interest" description="Disordered" evidence="1">
    <location>
        <begin position="33"/>
        <end position="53"/>
    </location>
</feature>
<keyword evidence="3" id="KW-1185">Reference proteome</keyword>
<comment type="caution">
    <text evidence="2">The sequence shown here is derived from an EMBL/GenBank/DDBJ whole genome shotgun (WGS) entry which is preliminary data.</text>
</comment>
<proteinExistence type="predicted"/>